<dbReference type="Proteomes" id="UP000887565">
    <property type="component" value="Unplaced"/>
</dbReference>
<keyword evidence="1" id="KW-1185">Reference proteome</keyword>
<dbReference type="AlphaFoldDB" id="A0A915IBK8"/>
<reference evidence="2" key="1">
    <citation type="submission" date="2022-11" db="UniProtKB">
        <authorList>
            <consortium name="WormBaseParasite"/>
        </authorList>
    </citation>
    <scope>IDENTIFICATION</scope>
</reference>
<protein>
    <submittedName>
        <fullName evidence="2">Uncharacterized protein</fullName>
    </submittedName>
</protein>
<accession>A0A915IBK8</accession>
<proteinExistence type="predicted"/>
<name>A0A915IBK8_ROMCU</name>
<sequence length="235" mass="27466">MTEGKKLILENNIAIFLQFLTEKYEFVIESSTRDYFWDMWSLETSISSTIDILDYDVTVVVETYVARKRFAEINISENENIVEQDCKNSFFAEKFSTLRFFIVKLSLFIVCTNGEAYSIACGSNNDSEVKSRSFSGQSLNEKFPAEPKLGFIKRILACCSEQKTVQNMFFEVRRLLEGTIYLRAPFIRINMHKLPMFEEDFQQPEKRLVMLETPKEIREAQKNDPYIAKLLKTLE</sequence>
<dbReference type="WBParaSite" id="nRc.2.0.1.t11277-RA">
    <property type="protein sequence ID" value="nRc.2.0.1.t11277-RA"/>
    <property type="gene ID" value="nRc.2.0.1.g11277"/>
</dbReference>
<organism evidence="1 2">
    <name type="scientific">Romanomermis culicivorax</name>
    <name type="common">Nematode worm</name>
    <dbReference type="NCBI Taxonomy" id="13658"/>
    <lineage>
        <taxon>Eukaryota</taxon>
        <taxon>Metazoa</taxon>
        <taxon>Ecdysozoa</taxon>
        <taxon>Nematoda</taxon>
        <taxon>Enoplea</taxon>
        <taxon>Dorylaimia</taxon>
        <taxon>Mermithida</taxon>
        <taxon>Mermithoidea</taxon>
        <taxon>Mermithidae</taxon>
        <taxon>Romanomermis</taxon>
    </lineage>
</organism>
<evidence type="ECO:0000313" key="1">
    <source>
        <dbReference type="Proteomes" id="UP000887565"/>
    </source>
</evidence>
<evidence type="ECO:0000313" key="2">
    <source>
        <dbReference type="WBParaSite" id="nRc.2.0.1.t11277-RA"/>
    </source>
</evidence>